<evidence type="ECO:0000256" key="1">
    <source>
        <dbReference type="SAM" id="Coils"/>
    </source>
</evidence>
<feature type="coiled-coil region" evidence="1">
    <location>
        <begin position="170"/>
        <end position="197"/>
    </location>
</feature>
<feature type="compositionally biased region" description="Polar residues" evidence="2">
    <location>
        <begin position="107"/>
        <end position="128"/>
    </location>
</feature>
<proteinExistence type="predicted"/>
<protein>
    <submittedName>
        <fullName evidence="3">Uncharacterized protein</fullName>
    </submittedName>
</protein>
<sequence>MGGGSSKTAAKSSASPVLESVDSDAVRTVSVEGTKRGQSQPQALDEEYSQDFVSPADNVRAALEEQRRMRDSPVITQDSEQTGAPGMYMELPARQDQADRVAAKIRSFSNPATGNLSRTSSSVMPDHASSTILPTMRAMQISLEAETQSIKFQLEKLQELVVHNKESSELQKAVTSMNSAEQHYKDEEARTERLQDHLKQEHARTQTQIVDKLRMLQDKEDAVAVQAEQLILVGLKAALPEKVTAGGAKAAAALEELRRQQREAVERLARDEIQRVISERDNLRAQLQATEASTSTRRRMESGPGGVWSLSQEAYG</sequence>
<keyword evidence="4" id="KW-1185">Reference proteome</keyword>
<evidence type="ECO:0000313" key="4">
    <source>
        <dbReference type="Proteomes" id="UP001190700"/>
    </source>
</evidence>
<feature type="compositionally biased region" description="Basic and acidic residues" evidence="2">
    <location>
        <begin position="62"/>
        <end position="71"/>
    </location>
</feature>
<accession>A0AAE0G888</accession>
<comment type="caution">
    <text evidence="3">The sequence shown here is derived from an EMBL/GenBank/DDBJ whole genome shotgun (WGS) entry which is preliminary data.</text>
</comment>
<name>A0AAE0G888_9CHLO</name>
<feature type="compositionally biased region" description="Low complexity" evidence="2">
    <location>
        <begin position="1"/>
        <end position="15"/>
    </location>
</feature>
<reference evidence="3 4" key="1">
    <citation type="journal article" date="2015" name="Genome Biol. Evol.">
        <title>Comparative Genomics of a Bacterivorous Green Alga Reveals Evolutionary Causalities and Consequences of Phago-Mixotrophic Mode of Nutrition.</title>
        <authorList>
            <person name="Burns J.A."/>
            <person name="Paasch A."/>
            <person name="Narechania A."/>
            <person name="Kim E."/>
        </authorList>
    </citation>
    <scope>NUCLEOTIDE SEQUENCE [LARGE SCALE GENOMIC DNA]</scope>
    <source>
        <strain evidence="3 4">PLY_AMNH</strain>
    </source>
</reference>
<feature type="region of interest" description="Disordered" evidence="2">
    <location>
        <begin position="287"/>
        <end position="316"/>
    </location>
</feature>
<dbReference type="EMBL" id="LGRX02008489">
    <property type="protein sequence ID" value="KAK3273419.1"/>
    <property type="molecule type" value="Genomic_DNA"/>
</dbReference>
<keyword evidence="1" id="KW-0175">Coiled coil</keyword>
<feature type="region of interest" description="Disordered" evidence="2">
    <location>
        <begin position="1"/>
        <end position="128"/>
    </location>
</feature>
<evidence type="ECO:0000313" key="3">
    <source>
        <dbReference type="EMBL" id="KAK3273419.1"/>
    </source>
</evidence>
<dbReference type="Proteomes" id="UP001190700">
    <property type="component" value="Unassembled WGS sequence"/>
</dbReference>
<feature type="non-terminal residue" evidence="3">
    <location>
        <position position="316"/>
    </location>
</feature>
<evidence type="ECO:0000256" key="2">
    <source>
        <dbReference type="SAM" id="MobiDB-lite"/>
    </source>
</evidence>
<dbReference type="AlphaFoldDB" id="A0AAE0G888"/>
<organism evidence="3 4">
    <name type="scientific">Cymbomonas tetramitiformis</name>
    <dbReference type="NCBI Taxonomy" id="36881"/>
    <lineage>
        <taxon>Eukaryota</taxon>
        <taxon>Viridiplantae</taxon>
        <taxon>Chlorophyta</taxon>
        <taxon>Pyramimonadophyceae</taxon>
        <taxon>Pyramimonadales</taxon>
        <taxon>Pyramimonadaceae</taxon>
        <taxon>Cymbomonas</taxon>
    </lineage>
</organism>
<gene>
    <name evidence="3" type="ORF">CYMTET_18337</name>
</gene>